<keyword evidence="4" id="KW-0285">Flavoprotein</keyword>
<evidence type="ECO:0000313" key="13">
    <source>
        <dbReference type="EMBL" id="CAB4918194.1"/>
    </source>
</evidence>
<accession>A0A6J7HEL5</accession>
<dbReference type="GO" id="GO:0050660">
    <property type="term" value="F:flavin adenine dinucleotide binding"/>
    <property type="evidence" value="ECO:0007669"/>
    <property type="project" value="InterPro"/>
</dbReference>
<dbReference type="Pfam" id="PF00441">
    <property type="entry name" value="Acyl-CoA_dh_1"/>
    <property type="match status" value="1"/>
</dbReference>
<dbReference type="InterPro" id="IPR009075">
    <property type="entry name" value="AcylCo_DH/oxidase_C"/>
</dbReference>
<dbReference type="Pfam" id="PF02771">
    <property type="entry name" value="Acyl-CoA_dh_N"/>
    <property type="match status" value="1"/>
</dbReference>
<organism evidence="13">
    <name type="scientific">freshwater metagenome</name>
    <dbReference type="NCBI Taxonomy" id="449393"/>
    <lineage>
        <taxon>unclassified sequences</taxon>
        <taxon>metagenomes</taxon>
        <taxon>ecological metagenomes</taxon>
    </lineage>
</organism>
<dbReference type="EMBL" id="CAEZYF010000003">
    <property type="protein sequence ID" value="CAB4710530.1"/>
    <property type="molecule type" value="Genomic_DNA"/>
</dbReference>
<evidence type="ECO:0000256" key="2">
    <source>
        <dbReference type="ARBA" id="ARBA00009347"/>
    </source>
</evidence>
<dbReference type="EMBL" id="CAFBIY010000031">
    <property type="protein sequence ID" value="CAB4848873.1"/>
    <property type="molecule type" value="Genomic_DNA"/>
</dbReference>
<dbReference type="SUPFAM" id="SSF56645">
    <property type="entry name" value="Acyl-CoA dehydrogenase NM domain-like"/>
    <property type="match status" value="1"/>
</dbReference>
<keyword evidence="6" id="KW-0560">Oxidoreductase</keyword>
<dbReference type="InterPro" id="IPR037069">
    <property type="entry name" value="AcylCoA_DH/ox_N_sf"/>
</dbReference>
<dbReference type="EMBL" id="CAFBMT010000003">
    <property type="protein sequence ID" value="CAB4918194.1"/>
    <property type="molecule type" value="Genomic_DNA"/>
</dbReference>
<evidence type="ECO:0000313" key="10">
    <source>
        <dbReference type="EMBL" id="CAB4362853.1"/>
    </source>
</evidence>
<dbReference type="InterPro" id="IPR006091">
    <property type="entry name" value="Acyl-CoA_Oxase/DH_mid-dom"/>
</dbReference>
<dbReference type="Pfam" id="PF02770">
    <property type="entry name" value="Acyl-CoA_dh_M"/>
    <property type="match status" value="1"/>
</dbReference>
<dbReference type="EMBL" id="CAESGF010000003">
    <property type="protein sequence ID" value="CAB4362853.1"/>
    <property type="molecule type" value="Genomic_DNA"/>
</dbReference>
<dbReference type="InterPro" id="IPR036250">
    <property type="entry name" value="AcylCo_DH-like_C"/>
</dbReference>
<dbReference type="Gene3D" id="1.10.540.10">
    <property type="entry name" value="Acyl-CoA dehydrogenase/oxidase, N-terminal domain"/>
    <property type="match status" value="1"/>
</dbReference>
<evidence type="ECO:0000313" key="14">
    <source>
        <dbReference type="EMBL" id="CAB4990393.1"/>
    </source>
</evidence>
<protein>
    <submittedName>
        <fullName evidence="13">Unannotated protein</fullName>
    </submittedName>
</protein>
<feature type="domain" description="Acyl-CoA dehydrogenase/oxidase C-terminal" evidence="7">
    <location>
        <begin position="258"/>
        <end position="408"/>
    </location>
</feature>
<evidence type="ECO:0000313" key="11">
    <source>
        <dbReference type="EMBL" id="CAB4710530.1"/>
    </source>
</evidence>
<evidence type="ECO:0000259" key="9">
    <source>
        <dbReference type="Pfam" id="PF02771"/>
    </source>
</evidence>
<name>A0A6J7HEL5_9ZZZZ</name>
<dbReference type="InterPro" id="IPR013786">
    <property type="entry name" value="AcylCoA_DH/ox_N"/>
</dbReference>
<feature type="domain" description="Acyl-CoA dehydrogenase/oxidase N-terminal" evidence="9">
    <location>
        <begin position="52"/>
        <end position="137"/>
    </location>
</feature>
<evidence type="ECO:0000313" key="12">
    <source>
        <dbReference type="EMBL" id="CAB4848873.1"/>
    </source>
</evidence>
<evidence type="ECO:0000259" key="8">
    <source>
        <dbReference type="Pfam" id="PF02770"/>
    </source>
</evidence>
<dbReference type="PANTHER" id="PTHR48083:SF13">
    <property type="entry name" value="ACYL-COA DEHYDROGENASE FAMILY MEMBER 11"/>
    <property type="match status" value="1"/>
</dbReference>
<dbReference type="EMBL" id="CAFBOL010000033">
    <property type="protein sequence ID" value="CAB4990393.1"/>
    <property type="molecule type" value="Genomic_DNA"/>
</dbReference>
<dbReference type="InterPro" id="IPR009100">
    <property type="entry name" value="AcylCoA_DH/oxidase_NM_dom_sf"/>
</dbReference>
<comment type="similarity">
    <text evidence="2">Belongs to the acyl-CoA dehydrogenase family.</text>
</comment>
<evidence type="ECO:0000256" key="4">
    <source>
        <dbReference type="ARBA" id="ARBA00022630"/>
    </source>
</evidence>
<gene>
    <name evidence="11" type="ORF">UFOPK2656_00641</name>
    <name evidence="12" type="ORF">UFOPK3267_00800</name>
    <name evidence="13" type="ORF">UFOPK3651_00679</name>
    <name evidence="14" type="ORF">UFOPK3931_01430</name>
    <name evidence="10" type="ORF">UFOPK4189_00639</name>
</gene>
<dbReference type="InterPro" id="IPR046373">
    <property type="entry name" value="Acyl-CoA_Oxase/DH_mid-dom_sf"/>
</dbReference>
<evidence type="ECO:0000256" key="6">
    <source>
        <dbReference type="ARBA" id="ARBA00023002"/>
    </source>
</evidence>
<dbReference type="PANTHER" id="PTHR48083">
    <property type="entry name" value="MEDIUM-CHAIN SPECIFIC ACYL-COA DEHYDROGENASE, MITOCHONDRIAL-RELATED"/>
    <property type="match status" value="1"/>
</dbReference>
<dbReference type="AlphaFoldDB" id="A0A6J7HEL5"/>
<dbReference type="InterPro" id="IPR050741">
    <property type="entry name" value="Acyl-CoA_dehydrogenase"/>
</dbReference>
<dbReference type="Gene3D" id="2.40.110.10">
    <property type="entry name" value="Butyryl-CoA Dehydrogenase, subunit A, domain 2"/>
    <property type="match status" value="1"/>
</dbReference>
<dbReference type="GO" id="GO:0003995">
    <property type="term" value="F:acyl-CoA dehydrogenase activity"/>
    <property type="evidence" value="ECO:0007669"/>
    <property type="project" value="TreeGrafter"/>
</dbReference>
<evidence type="ECO:0000256" key="5">
    <source>
        <dbReference type="ARBA" id="ARBA00022827"/>
    </source>
</evidence>
<keyword evidence="5" id="KW-0274">FAD</keyword>
<feature type="domain" description="Acyl-CoA oxidase/dehydrogenase middle" evidence="8">
    <location>
        <begin position="143"/>
        <end position="246"/>
    </location>
</feature>
<comment type="subunit">
    <text evidence="3">Homodimer.</text>
</comment>
<dbReference type="GO" id="GO:0005737">
    <property type="term" value="C:cytoplasm"/>
    <property type="evidence" value="ECO:0007669"/>
    <property type="project" value="TreeGrafter"/>
</dbReference>
<sequence length="421" mass="46169">MAMNCKPVPTLDERINDIRGRTAEIINNDILPNEGTLWAARRHDETVSERAEVLELRASIQQKVKQAGLWAPHLPTEYGGMGLDFLAHAYMNEVLSYAIGAAKLFGVVAPNSGNQKILVKYGTEQQKQDWLLPTIEGTMESGFSMTEPHNPGSDPRAIDTTAVLDGDHYVINGHKWFTSNGIEADFFIVMCRVVDKSAMEPGGDRKTGPMVQIIVPTATKGVNIVRGIGVWGKRSTDHCEVKYEDVRVPVANALGRVGDGHQAAQDRLGAGRIYHCMNCIGQMWRAFDLMVQRAATRQVHGGLLADQQFTQGAIADSYIDIQTARLFTIHAAEKIDQGLSAARTDISAIKVYVPSAYTRVVDRAIQIWGAAGVSNDLPLFGMYQGARTLRIADGPDEVHKILIAKNVLGRYAKGEGWDFGN</sequence>
<comment type="cofactor">
    <cofactor evidence="1">
        <name>FAD</name>
        <dbReference type="ChEBI" id="CHEBI:57692"/>
    </cofactor>
</comment>
<dbReference type="GO" id="GO:0033539">
    <property type="term" value="P:fatty acid beta-oxidation using acyl-CoA dehydrogenase"/>
    <property type="evidence" value="ECO:0007669"/>
    <property type="project" value="TreeGrafter"/>
</dbReference>
<evidence type="ECO:0000259" key="7">
    <source>
        <dbReference type="Pfam" id="PF00441"/>
    </source>
</evidence>
<reference evidence="13" key="1">
    <citation type="submission" date="2020-05" db="EMBL/GenBank/DDBJ databases">
        <authorList>
            <person name="Chiriac C."/>
            <person name="Salcher M."/>
            <person name="Ghai R."/>
            <person name="Kavagutti S V."/>
        </authorList>
    </citation>
    <scope>NUCLEOTIDE SEQUENCE</scope>
</reference>
<dbReference type="SUPFAM" id="SSF47203">
    <property type="entry name" value="Acyl-CoA dehydrogenase C-terminal domain-like"/>
    <property type="match status" value="1"/>
</dbReference>
<proteinExistence type="inferred from homology"/>
<dbReference type="Gene3D" id="1.20.140.10">
    <property type="entry name" value="Butyryl-CoA Dehydrogenase, subunit A, domain 3"/>
    <property type="match status" value="1"/>
</dbReference>
<evidence type="ECO:0000256" key="3">
    <source>
        <dbReference type="ARBA" id="ARBA00011738"/>
    </source>
</evidence>
<evidence type="ECO:0000256" key="1">
    <source>
        <dbReference type="ARBA" id="ARBA00001974"/>
    </source>
</evidence>